<comment type="subcellular location">
    <subcellularLocation>
        <location evidence="1 8 9">Nucleus</location>
    </subcellularLocation>
</comment>
<feature type="region of interest" description="Disordered" evidence="10">
    <location>
        <begin position="655"/>
        <end position="728"/>
    </location>
</feature>
<dbReference type="GO" id="GO:0045944">
    <property type="term" value="P:positive regulation of transcription by RNA polymerase II"/>
    <property type="evidence" value="ECO:0007669"/>
    <property type="project" value="UniProtKB-ARBA"/>
</dbReference>
<keyword evidence="4 8" id="KW-0371">Homeobox</keyword>
<dbReference type="Proteomes" id="UP000594454">
    <property type="component" value="Chromosome 4"/>
</dbReference>
<feature type="compositionally biased region" description="Polar residues" evidence="10">
    <location>
        <begin position="596"/>
        <end position="605"/>
    </location>
</feature>
<feature type="region of interest" description="Disordered" evidence="10">
    <location>
        <begin position="47"/>
        <end position="73"/>
    </location>
</feature>
<feature type="compositionally biased region" description="Low complexity" evidence="10">
    <location>
        <begin position="495"/>
        <end position="507"/>
    </location>
</feature>
<evidence type="ECO:0000313" key="13">
    <source>
        <dbReference type="EMBL" id="CAD7089372.1"/>
    </source>
</evidence>
<evidence type="ECO:0000259" key="11">
    <source>
        <dbReference type="PROSITE" id="PS50071"/>
    </source>
</evidence>
<evidence type="ECO:0000259" key="12">
    <source>
        <dbReference type="PROSITE" id="PS51179"/>
    </source>
</evidence>
<name>A0A7R8YYV7_HERIL</name>
<feature type="compositionally biased region" description="Polar residues" evidence="10">
    <location>
        <begin position="716"/>
        <end position="728"/>
    </location>
</feature>
<gene>
    <name evidence="13" type="ORF">HERILL_LOCUS11927</name>
</gene>
<accession>A0A7R8YYV7</accession>
<dbReference type="InterPro" id="IPR050255">
    <property type="entry name" value="POU_domain_TF"/>
</dbReference>
<feature type="compositionally biased region" description="Low complexity" evidence="10">
    <location>
        <begin position="264"/>
        <end position="285"/>
    </location>
</feature>
<feature type="compositionally biased region" description="Low complexity" evidence="10">
    <location>
        <begin position="320"/>
        <end position="344"/>
    </location>
</feature>
<evidence type="ECO:0000313" key="14">
    <source>
        <dbReference type="Proteomes" id="UP000594454"/>
    </source>
</evidence>
<dbReference type="OrthoDB" id="10066259at2759"/>
<evidence type="ECO:0000256" key="2">
    <source>
        <dbReference type="ARBA" id="ARBA00023015"/>
    </source>
</evidence>
<organism evidence="13 14">
    <name type="scientific">Hermetia illucens</name>
    <name type="common">Black soldier fly</name>
    <dbReference type="NCBI Taxonomy" id="343691"/>
    <lineage>
        <taxon>Eukaryota</taxon>
        <taxon>Metazoa</taxon>
        <taxon>Ecdysozoa</taxon>
        <taxon>Arthropoda</taxon>
        <taxon>Hexapoda</taxon>
        <taxon>Insecta</taxon>
        <taxon>Pterygota</taxon>
        <taxon>Neoptera</taxon>
        <taxon>Endopterygota</taxon>
        <taxon>Diptera</taxon>
        <taxon>Brachycera</taxon>
        <taxon>Stratiomyomorpha</taxon>
        <taxon>Stratiomyidae</taxon>
        <taxon>Hermetiinae</taxon>
        <taxon>Hermetia</taxon>
    </lineage>
</organism>
<feature type="compositionally biased region" description="Basic and acidic residues" evidence="10">
    <location>
        <begin position="171"/>
        <end position="181"/>
    </location>
</feature>
<dbReference type="GO" id="GO:0000981">
    <property type="term" value="F:DNA-binding transcription factor activity, RNA polymerase II-specific"/>
    <property type="evidence" value="ECO:0007669"/>
    <property type="project" value="TreeGrafter"/>
</dbReference>
<dbReference type="InterPro" id="IPR009057">
    <property type="entry name" value="Homeodomain-like_sf"/>
</dbReference>
<dbReference type="InterPro" id="IPR000327">
    <property type="entry name" value="POU_dom"/>
</dbReference>
<evidence type="ECO:0008006" key="15">
    <source>
        <dbReference type="Google" id="ProtNLM"/>
    </source>
</evidence>
<dbReference type="SUPFAM" id="SSF46689">
    <property type="entry name" value="Homeodomain-like"/>
    <property type="match status" value="1"/>
</dbReference>
<feature type="region of interest" description="Disordered" evidence="10">
    <location>
        <begin position="264"/>
        <end position="296"/>
    </location>
</feature>
<evidence type="ECO:0000256" key="9">
    <source>
        <dbReference type="RuleBase" id="RU000682"/>
    </source>
</evidence>
<dbReference type="Pfam" id="PF00157">
    <property type="entry name" value="Pou"/>
    <property type="match status" value="2"/>
</dbReference>
<proteinExistence type="inferred from homology"/>
<dbReference type="PANTHER" id="PTHR11636:SF5">
    <property type="entry name" value="POU DOMAIN MOTIF 3, ISOFORM F"/>
    <property type="match status" value="1"/>
</dbReference>
<feature type="compositionally biased region" description="Low complexity" evidence="10">
    <location>
        <begin position="606"/>
        <end position="630"/>
    </location>
</feature>
<dbReference type="GO" id="GO:0000978">
    <property type="term" value="F:RNA polymerase II cis-regulatory region sequence-specific DNA binding"/>
    <property type="evidence" value="ECO:0007669"/>
    <property type="project" value="TreeGrafter"/>
</dbReference>
<dbReference type="Gene3D" id="1.10.260.40">
    <property type="entry name" value="lambda repressor-like DNA-binding domains"/>
    <property type="match status" value="1"/>
</dbReference>
<evidence type="ECO:0000256" key="4">
    <source>
        <dbReference type="ARBA" id="ARBA00023155"/>
    </source>
</evidence>
<feature type="compositionally biased region" description="Low complexity" evidence="10">
    <location>
        <begin position="655"/>
        <end position="710"/>
    </location>
</feature>
<dbReference type="PRINTS" id="PR00028">
    <property type="entry name" value="POUDOMAIN"/>
</dbReference>
<feature type="DNA-binding region" description="Homeobox" evidence="8">
    <location>
        <begin position="869"/>
        <end position="928"/>
    </location>
</feature>
<evidence type="ECO:0000256" key="8">
    <source>
        <dbReference type="PROSITE-ProRule" id="PRU00108"/>
    </source>
</evidence>
<dbReference type="EMBL" id="LR899012">
    <property type="protein sequence ID" value="CAD7089372.1"/>
    <property type="molecule type" value="Genomic_DNA"/>
</dbReference>
<evidence type="ECO:0000256" key="10">
    <source>
        <dbReference type="SAM" id="MobiDB-lite"/>
    </source>
</evidence>
<dbReference type="FunFam" id="1.10.10.60:FF:000051">
    <property type="entry name" value="POU domain protein"/>
    <property type="match status" value="1"/>
</dbReference>
<dbReference type="SMART" id="SM00389">
    <property type="entry name" value="HOX"/>
    <property type="match status" value="1"/>
</dbReference>
<dbReference type="InterPro" id="IPR010982">
    <property type="entry name" value="Lambda_DNA-bd_dom_sf"/>
</dbReference>
<protein>
    <recommendedName>
        <fullName evidence="15">POU domain protein</fullName>
    </recommendedName>
</protein>
<keyword evidence="2" id="KW-0805">Transcription regulation</keyword>
<dbReference type="PROSITE" id="PS50071">
    <property type="entry name" value="HOMEOBOX_2"/>
    <property type="match status" value="1"/>
</dbReference>
<dbReference type="PROSITE" id="PS51179">
    <property type="entry name" value="POU_3"/>
    <property type="match status" value="1"/>
</dbReference>
<dbReference type="InParanoid" id="A0A7R8YYV7"/>
<reference evidence="13 14" key="1">
    <citation type="submission" date="2020-11" db="EMBL/GenBank/DDBJ databases">
        <authorList>
            <person name="Wallbank WR R."/>
            <person name="Pardo Diaz C."/>
            <person name="Kozak K."/>
            <person name="Martin S."/>
            <person name="Jiggins C."/>
            <person name="Moest M."/>
            <person name="Warren A I."/>
            <person name="Generalovic N T."/>
            <person name="Byers J.R.P. K."/>
            <person name="Montejo-Kovacevich G."/>
            <person name="Yen C E."/>
        </authorList>
    </citation>
    <scope>NUCLEOTIDE SEQUENCE [LARGE SCALE GENOMIC DNA]</scope>
</reference>
<feature type="domain" description="Homeobox" evidence="11">
    <location>
        <begin position="867"/>
        <end position="927"/>
    </location>
</feature>
<evidence type="ECO:0000256" key="3">
    <source>
        <dbReference type="ARBA" id="ARBA00023125"/>
    </source>
</evidence>
<dbReference type="GO" id="GO:0005634">
    <property type="term" value="C:nucleus"/>
    <property type="evidence" value="ECO:0007669"/>
    <property type="project" value="UniProtKB-SubCell"/>
</dbReference>
<comment type="similarity">
    <text evidence="7">Belongs to the POU transcription factor family. Class-6 subfamily.</text>
</comment>
<feature type="compositionally biased region" description="Basic and acidic residues" evidence="10">
    <location>
        <begin position="511"/>
        <end position="530"/>
    </location>
</feature>
<dbReference type="Pfam" id="PF00046">
    <property type="entry name" value="Homeodomain"/>
    <property type="match status" value="1"/>
</dbReference>
<evidence type="ECO:0000256" key="6">
    <source>
        <dbReference type="ARBA" id="ARBA00023242"/>
    </source>
</evidence>
<dbReference type="InterPro" id="IPR001356">
    <property type="entry name" value="HD"/>
</dbReference>
<evidence type="ECO:0000256" key="1">
    <source>
        <dbReference type="ARBA" id="ARBA00004123"/>
    </source>
</evidence>
<dbReference type="FunCoup" id="A0A7R8YYV7">
    <property type="interactions" value="11"/>
</dbReference>
<feature type="region of interest" description="Disordered" evidence="10">
    <location>
        <begin position="125"/>
        <end position="202"/>
    </location>
</feature>
<feature type="compositionally biased region" description="Low complexity" evidence="10">
    <location>
        <begin position="125"/>
        <end position="160"/>
    </location>
</feature>
<dbReference type="PANTHER" id="PTHR11636">
    <property type="entry name" value="POU DOMAIN"/>
    <property type="match status" value="1"/>
</dbReference>
<feature type="compositionally biased region" description="Basic and acidic residues" evidence="10">
    <location>
        <begin position="193"/>
        <end position="202"/>
    </location>
</feature>
<feature type="domain" description="POU-specific" evidence="12">
    <location>
        <begin position="752"/>
        <end position="844"/>
    </location>
</feature>
<sequence length="936" mass="99982">MLLALNTRDYVDSDNDDDDVLPVEEQKTVFVQTFKTDLRLRVDWQPAADESGCEKDMAEGAEETESNNNADTPAMLGTVLPCEALQASIGGMKREFDSIGIRTSPSQSPSLHQILTAAATITTAATTPSSTISTAATLRSSTTKSPSPSPSSSSSSSSSSGNVQQHPINLKSEEYDKDSCHRVCSPGSPLPHSEVEKESKNPSEYYKHMACSNPERNSHSPQDQAKAAAVAAAVAAQAHLNGTMQDMINLQKLQNLASIQHQQQQQQQQQQQHQQPQQQQQQQQREQQHTSVGPGALAGLQGLAGISSAAALNSPLNLSVGSTSTLSSTSTKPSPTLTPTPTCSALGSNGSGISACSIPGGSQMPQLILASGQLVQGVQGAQLLIPTSQGIAVQTILTIPVSQQISTNDQFLQSYAALSSGATTAFSSAAALGTPQIPLAQPPGHFYKPNLFSSGVQQLLAALHPQLFPMTHADPMHQPPLHHTPEPQPQQSAGHSLHPLHPQQQPSHQHHPLERISPKLESLSHHREPSPQHLSRKSPLVATHPGHSPPRSSNFAAIHLPPHPAAGQEKPSTTSAASPSTNHFIAASSSASSSSTLSGSQLQHTHSPNSHSHNLSSSSHSLSSHVNSPSSAASVLNSINRLTTSNGELTITKSHAPASHSSISAATASSTSPSPGPPTSTHHSSSHQQSHLQSQQPASAQHQQQQSSQPLAMKLSPSSMHLSPTGTEVSATDLLVDSPNEPTINQTNCNVVDGIDLDEIKEFAKAFKLRRLSLGLTQTQVGQALSVTEGPAYSQSAICSALAAQMYAAQLSSQQQNMFEKLDITPKSAQKIKPVLERWMKEAEESHWNRYKTGQNHLTDFIGIEPSKKRKRRTSFTPQALELLNAHFERNTHPSGTEITGLAHQLGYEREVIRIWFCNKRQALKNTVRMMSKGMV</sequence>
<keyword evidence="6 8" id="KW-0539">Nucleus</keyword>
<dbReference type="Gene3D" id="1.10.10.60">
    <property type="entry name" value="Homeodomain-like"/>
    <property type="match status" value="1"/>
</dbReference>
<dbReference type="CDD" id="cd00086">
    <property type="entry name" value="homeodomain"/>
    <property type="match status" value="1"/>
</dbReference>
<evidence type="ECO:0000256" key="5">
    <source>
        <dbReference type="ARBA" id="ARBA00023163"/>
    </source>
</evidence>
<feature type="region of interest" description="Disordered" evidence="10">
    <location>
        <begin position="320"/>
        <end position="345"/>
    </location>
</feature>
<keyword evidence="3 8" id="KW-0238">DNA-binding</keyword>
<evidence type="ECO:0000256" key="7">
    <source>
        <dbReference type="ARBA" id="ARBA00061425"/>
    </source>
</evidence>
<keyword evidence="5" id="KW-0804">Transcription</keyword>
<keyword evidence="14" id="KW-1185">Reference proteome</keyword>
<feature type="region of interest" description="Disordered" evidence="10">
    <location>
        <begin position="470"/>
        <end position="630"/>
    </location>
</feature>
<dbReference type="SUPFAM" id="SSF47413">
    <property type="entry name" value="lambda repressor-like DNA-binding domains"/>
    <property type="match status" value="1"/>
</dbReference>
<dbReference type="AlphaFoldDB" id="A0A7R8YYV7"/>
<dbReference type="InterPro" id="IPR013847">
    <property type="entry name" value="POU"/>
</dbReference>
<dbReference type="SMART" id="SM00352">
    <property type="entry name" value="POU"/>
    <property type="match status" value="1"/>
</dbReference>
<dbReference type="PROSITE" id="PS00035">
    <property type="entry name" value="POU_1"/>
    <property type="match status" value="1"/>
</dbReference>
<feature type="compositionally biased region" description="Low complexity" evidence="10">
    <location>
        <begin position="571"/>
        <end position="595"/>
    </location>
</feature>